<dbReference type="CDD" id="cd09012">
    <property type="entry name" value="VOC_like"/>
    <property type="match status" value="1"/>
</dbReference>
<name>A0AA40K3D9_9PEZI</name>
<dbReference type="Proteomes" id="UP001172159">
    <property type="component" value="Unassembled WGS sequence"/>
</dbReference>
<dbReference type="EMBL" id="JAUKTV010000002">
    <property type="protein sequence ID" value="KAK0744375.1"/>
    <property type="molecule type" value="Genomic_DNA"/>
</dbReference>
<dbReference type="SUPFAM" id="SSF54593">
    <property type="entry name" value="Glyoxalase/Bleomycin resistance protein/Dihydroxybiphenyl dioxygenase"/>
    <property type="match status" value="1"/>
</dbReference>
<evidence type="ECO:0000313" key="1">
    <source>
        <dbReference type="EMBL" id="KAK0744375.1"/>
    </source>
</evidence>
<keyword evidence="2" id="KW-1185">Reference proteome</keyword>
<dbReference type="InterPro" id="IPR029068">
    <property type="entry name" value="Glyas_Bleomycin-R_OHBP_Dase"/>
</dbReference>
<gene>
    <name evidence="1" type="ORF">B0T21DRAFT_380676</name>
</gene>
<comment type="caution">
    <text evidence="1">The sequence shown here is derived from an EMBL/GenBank/DDBJ whole genome shotgun (WGS) entry which is preliminary data.</text>
</comment>
<reference evidence="1" key="1">
    <citation type="submission" date="2023-06" db="EMBL/GenBank/DDBJ databases">
        <title>Genome-scale phylogeny and comparative genomics of the fungal order Sordariales.</title>
        <authorList>
            <consortium name="Lawrence Berkeley National Laboratory"/>
            <person name="Hensen N."/>
            <person name="Bonometti L."/>
            <person name="Westerberg I."/>
            <person name="Brannstrom I.O."/>
            <person name="Guillou S."/>
            <person name="Cros-Aarteil S."/>
            <person name="Calhoun S."/>
            <person name="Haridas S."/>
            <person name="Kuo A."/>
            <person name="Mondo S."/>
            <person name="Pangilinan J."/>
            <person name="Riley R."/>
            <person name="Labutti K."/>
            <person name="Andreopoulos B."/>
            <person name="Lipzen A."/>
            <person name="Chen C."/>
            <person name="Yanf M."/>
            <person name="Daum C."/>
            <person name="Ng V."/>
            <person name="Clum A."/>
            <person name="Steindorff A."/>
            <person name="Ohm R."/>
            <person name="Martin F."/>
            <person name="Silar P."/>
            <person name="Natvig D."/>
            <person name="Lalanne C."/>
            <person name="Gautier V."/>
            <person name="Ament-Velasquez S.L."/>
            <person name="Kruys A."/>
            <person name="Hutchinson M.I."/>
            <person name="Powell A.J."/>
            <person name="Barry K."/>
            <person name="Miller A.N."/>
            <person name="Grigoriev I.V."/>
            <person name="Debuchy R."/>
            <person name="Gladieux P."/>
            <person name="Thoren M.H."/>
            <person name="Johannesson H."/>
        </authorList>
    </citation>
    <scope>NUCLEOTIDE SEQUENCE</scope>
    <source>
        <strain evidence="1">CBS 540.89</strain>
    </source>
</reference>
<evidence type="ECO:0008006" key="3">
    <source>
        <dbReference type="Google" id="ProtNLM"/>
    </source>
</evidence>
<protein>
    <recommendedName>
        <fullName evidence="3">VOC domain-containing protein</fullName>
    </recommendedName>
</protein>
<organism evidence="1 2">
    <name type="scientific">Apiosordaria backusii</name>
    <dbReference type="NCBI Taxonomy" id="314023"/>
    <lineage>
        <taxon>Eukaryota</taxon>
        <taxon>Fungi</taxon>
        <taxon>Dikarya</taxon>
        <taxon>Ascomycota</taxon>
        <taxon>Pezizomycotina</taxon>
        <taxon>Sordariomycetes</taxon>
        <taxon>Sordariomycetidae</taxon>
        <taxon>Sordariales</taxon>
        <taxon>Lasiosphaeriaceae</taxon>
        <taxon>Apiosordaria</taxon>
    </lineage>
</organism>
<sequence>MSSEAKVDNPPTFFVNLPTSDLEKATAFFVALDFDHIKLWSDDKSAAFRLPGANSQVSLMIHVHERFKTFNRPNTSIVDAFTSTEALFSFMAKDQSGVDAFIQKAVDAGGKADPYVLENYGQDMGMYTRSFEDLDGHIWEVCSMTWLCAGAPPADEAVKDGEQPTEG</sequence>
<dbReference type="Gene3D" id="3.10.180.10">
    <property type="entry name" value="2,3-Dihydroxybiphenyl 1,2-Dioxygenase, domain 1"/>
    <property type="match status" value="1"/>
</dbReference>
<accession>A0AA40K3D9</accession>
<dbReference type="PANTHER" id="PTHR36503">
    <property type="entry name" value="BLR2520 PROTEIN"/>
    <property type="match status" value="1"/>
</dbReference>
<dbReference type="PANTHER" id="PTHR36503:SF2">
    <property type="entry name" value="BLR2408 PROTEIN"/>
    <property type="match status" value="1"/>
</dbReference>
<dbReference type="AlphaFoldDB" id="A0AA40K3D9"/>
<evidence type="ECO:0000313" key="2">
    <source>
        <dbReference type="Proteomes" id="UP001172159"/>
    </source>
</evidence>
<proteinExistence type="predicted"/>